<protein>
    <recommendedName>
        <fullName evidence="5">G-protein coupled receptors family 2 profile 2 domain-containing protein</fullName>
    </recommendedName>
</protein>
<reference evidence="6 7" key="1">
    <citation type="submission" date="2024-05" db="EMBL/GenBank/DDBJ databases">
        <title>Genome sequencing and assembly of Indian major carp, Cirrhinus mrigala (Hamilton, 1822).</title>
        <authorList>
            <person name="Mohindra V."/>
            <person name="Chowdhury L.M."/>
            <person name="Lal K."/>
            <person name="Jena J.K."/>
        </authorList>
    </citation>
    <scope>NUCLEOTIDE SEQUENCE [LARGE SCALE GENOMIC DNA]</scope>
    <source>
        <strain evidence="6">CM1030</strain>
        <tissue evidence="6">Blood</tissue>
    </source>
</reference>
<evidence type="ECO:0000313" key="7">
    <source>
        <dbReference type="Proteomes" id="UP001529510"/>
    </source>
</evidence>
<dbReference type="InterPro" id="IPR017981">
    <property type="entry name" value="GPCR_2-like_7TM"/>
</dbReference>
<evidence type="ECO:0000259" key="5">
    <source>
        <dbReference type="PROSITE" id="PS50261"/>
    </source>
</evidence>
<gene>
    <name evidence="6" type="ORF">M9458_018358</name>
</gene>
<keyword evidence="2" id="KW-0812">Transmembrane</keyword>
<dbReference type="Proteomes" id="UP001529510">
    <property type="component" value="Unassembled WGS sequence"/>
</dbReference>
<evidence type="ECO:0000256" key="2">
    <source>
        <dbReference type="ARBA" id="ARBA00022692"/>
    </source>
</evidence>
<keyword evidence="3" id="KW-1133">Transmembrane helix</keyword>
<dbReference type="PANTHER" id="PTHR12011">
    <property type="entry name" value="ADHESION G-PROTEIN COUPLED RECEPTOR"/>
    <property type="match status" value="1"/>
</dbReference>
<feature type="domain" description="G-protein coupled receptors family 2 profile 2" evidence="5">
    <location>
        <begin position="1"/>
        <end position="51"/>
    </location>
</feature>
<evidence type="ECO:0000256" key="3">
    <source>
        <dbReference type="ARBA" id="ARBA00022989"/>
    </source>
</evidence>
<evidence type="ECO:0000313" key="6">
    <source>
        <dbReference type="EMBL" id="KAL0186688.1"/>
    </source>
</evidence>
<feature type="non-terminal residue" evidence="6">
    <location>
        <position position="51"/>
    </location>
</feature>
<dbReference type="GO" id="GO:0016020">
    <property type="term" value="C:membrane"/>
    <property type="evidence" value="ECO:0007669"/>
    <property type="project" value="UniProtKB-SubCell"/>
</dbReference>
<keyword evidence="4" id="KW-0472">Membrane</keyword>
<comment type="subcellular location">
    <subcellularLocation>
        <location evidence="1">Membrane</location>
        <topology evidence="1">Multi-pass membrane protein</topology>
    </subcellularLocation>
</comment>
<evidence type="ECO:0000256" key="1">
    <source>
        <dbReference type="ARBA" id="ARBA00004141"/>
    </source>
</evidence>
<accession>A0ABD0QKW9</accession>
<dbReference type="EMBL" id="JAMKFB020000008">
    <property type="protein sequence ID" value="KAL0186688.1"/>
    <property type="molecule type" value="Genomic_DNA"/>
</dbReference>
<dbReference type="AlphaFoldDB" id="A0ABD0QKW9"/>
<keyword evidence="7" id="KW-1185">Reference proteome</keyword>
<name>A0ABD0QKW9_CIRMR</name>
<dbReference type="PANTHER" id="PTHR12011:SF216">
    <property type="entry name" value="ADHESION G-PROTEIN COUPLED RECEPTOR D1"/>
    <property type="match status" value="1"/>
</dbReference>
<dbReference type="InterPro" id="IPR000832">
    <property type="entry name" value="GPCR_2_secretin-like"/>
</dbReference>
<sequence>LPCKIMAILLHFFFLCAFAWMLVEGLHLYSMVIKVFGSEGSKHFYYYAIGW</sequence>
<feature type="non-terminal residue" evidence="6">
    <location>
        <position position="1"/>
    </location>
</feature>
<dbReference type="Pfam" id="PF00002">
    <property type="entry name" value="7tm_2"/>
    <property type="match status" value="1"/>
</dbReference>
<comment type="caution">
    <text evidence="6">The sequence shown here is derived from an EMBL/GenBank/DDBJ whole genome shotgun (WGS) entry which is preliminary data.</text>
</comment>
<evidence type="ECO:0000256" key="4">
    <source>
        <dbReference type="ARBA" id="ARBA00023136"/>
    </source>
</evidence>
<organism evidence="6 7">
    <name type="scientific">Cirrhinus mrigala</name>
    <name type="common">Mrigala</name>
    <dbReference type="NCBI Taxonomy" id="683832"/>
    <lineage>
        <taxon>Eukaryota</taxon>
        <taxon>Metazoa</taxon>
        <taxon>Chordata</taxon>
        <taxon>Craniata</taxon>
        <taxon>Vertebrata</taxon>
        <taxon>Euteleostomi</taxon>
        <taxon>Actinopterygii</taxon>
        <taxon>Neopterygii</taxon>
        <taxon>Teleostei</taxon>
        <taxon>Ostariophysi</taxon>
        <taxon>Cypriniformes</taxon>
        <taxon>Cyprinidae</taxon>
        <taxon>Labeoninae</taxon>
        <taxon>Labeonini</taxon>
        <taxon>Cirrhinus</taxon>
    </lineage>
</organism>
<dbReference type="Gene3D" id="1.20.1070.10">
    <property type="entry name" value="Rhodopsin 7-helix transmembrane proteins"/>
    <property type="match status" value="1"/>
</dbReference>
<proteinExistence type="predicted"/>
<dbReference type="PROSITE" id="PS50261">
    <property type="entry name" value="G_PROTEIN_RECEP_F2_4"/>
    <property type="match status" value="1"/>
</dbReference>